<dbReference type="RefSeq" id="WP_306827217.1">
    <property type="nucleotide sequence ID" value="NZ_JAUSRA010000001.1"/>
</dbReference>
<dbReference type="InterPro" id="IPR048495">
    <property type="entry name" value="LinB-like_C"/>
</dbReference>
<evidence type="ECO:0000313" key="3">
    <source>
        <dbReference type="EMBL" id="MDP9792322.1"/>
    </source>
</evidence>
<dbReference type="Gene3D" id="3.30.460.10">
    <property type="entry name" value="Beta Polymerase, domain 2"/>
    <property type="match status" value="1"/>
</dbReference>
<dbReference type="Proteomes" id="UP001240984">
    <property type="component" value="Unassembled WGS sequence"/>
</dbReference>
<protein>
    <submittedName>
        <fullName evidence="3">Lincosamide nucleotidyltransferase</fullName>
    </submittedName>
</protein>
<dbReference type="EMBL" id="JAUSRA010000001">
    <property type="protein sequence ID" value="MDP9792322.1"/>
    <property type="molecule type" value="Genomic_DNA"/>
</dbReference>
<dbReference type="Pfam" id="PF21418">
    <property type="entry name" value="LinB-like_C"/>
    <property type="match status" value="1"/>
</dbReference>
<evidence type="ECO:0000259" key="2">
    <source>
        <dbReference type="Pfam" id="PF21418"/>
    </source>
</evidence>
<feature type="domain" description="Lincosamide nucleotidyltransferase-like C-terminal" evidence="2">
    <location>
        <begin position="170"/>
        <end position="272"/>
    </location>
</feature>
<keyword evidence="4" id="KW-1185">Reference proteome</keyword>
<reference evidence="3 4" key="1">
    <citation type="submission" date="2023-07" db="EMBL/GenBank/DDBJ databases">
        <title>Sequencing the genomes of 1000 actinobacteria strains.</title>
        <authorList>
            <person name="Klenk H.-P."/>
        </authorList>
    </citation>
    <scope>NUCLEOTIDE SEQUENCE [LARGE SCALE GENOMIC DNA]</scope>
    <source>
        <strain evidence="3 4">DSM 44710</strain>
    </source>
</reference>
<evidence type="ECO:0000313" key="4">
    <source>
        <dbReference type="Proteomes" id="UP001240984"/>
    </source>
</evidence>
<gene>
    <name evidence="3" type="ORF">J2S43_000834</name>
</gene>
<feature type="region of interest" description="Disordered" evidence="1">
    <location>
        <begin position="1"/>
        <end position="31"/>
    </location>
</feature>
<dbReference type="InterPro" id="IPR043519">
    <property type="entry name" value="NT_sf"/>
</dbReference>
<proteinExistence type="predicted"/>
<name>A0ABT9MLM1_9ACTN</name>
<dbReference type="Gene3D" id="1.20.120.330">
    <property type="entry name" value="Nucleotidyltransferases domain 2"/>
    <property type="match status" value="1"/>
</dbReference>
<comment type="caution">
    <text evidence="3">The sequence shown here is derived from an EMBL/GenBank/DDBJ whole genome shotgun (WGS) entry which is preliminary data.</text>
</comment>
<dbReference type="SUPFAM" id="SSF81301">
    <property type="entry name" value="Nucleotidyltransferase"/>
    <property type="match status" value="1"/>
</dbReference>
<sequence>MATRPSDGVPDEPPSGGNALPPDDGNDQPVEGVLPQERLIARVREVCAADSRLAAALTYGSFAAGAGDAHSDVEFWLFFAVPVPDARAWLGDLGPILHVVRNEFGAHVVFFPGLVRGEFHLATAAEIGSVATWPARGAPVDRMIVLDRTGALRRALESLPAEPAPPATPDEIAELCGRFANWLVLAHHVSRRGELLRAIDALAHAHRHLLWMTRLAERRTQHWLTPSRAAETDLPPTAVAALHALAPTADPAAITGAIAATWRFGRHRWRQLTEGTAPDALILELDGMLTP</sequence>
<evidence type="ECO:0000256" key="1">
    <source>
        <dbReference type="SAM" id="MobiDB-lite"/>
    </source>
</evidence>
<organism evidence="3 4">
    <name type="scientific">Catenuloplanes nepalensis</name>
    <dbReference type="NCBI Taxonomy" id="587533"/>
    <lineage>
        <taxon>Bacteria</taxon>
        <taxon>Bacillati</taxon>
        <taxon>Actinomycetota</taxon>
        <taxon>Actinomycetes</taxon>
        <taxon>Micromonosporales</taxon>
        <taxon>Micromonosporaceae</taxon>
        <taxon>Catenuloplanes</taxon>
    </lineage>
</organism>
<accession>A0ABT9MLM1</accession>